<dbReference type="SUPFAM" id="SSF46785">
    <property type="entry name" value="Winged helix' DNA-binding domain"/>
    <property type="match status" value="1"/>
</dbReference>
<dbReference type="PANTHER" id="PTHR33204">
    <property type="entry name" value="TRANSCRIPTIONAL REGULATOR, MARR FAMILY"/>
    <property type="match status" value="1"/>
</dbReference>
<accession>A0A7X0M860</accession>
<keyword evidence="3" id="KW-0804">Transcription</keyword>
<protein>
    <submittedName>
        <fullName evidence="5">DNA-binding HxlR family transcriptional regulator</fullName>
    </submittedName>
</protein>
<dbReference type="PANTHER" id="PTHR33204:SF18">
    <property type="entry name" value="TRANSCRIPTIONAL REGULATORY PROTEIN"/>
    <property type="match status" value="1"/>
</dbReference>
<reference evidence="5 6" key="1">
    <citation type="submission" date="2020-08" db="EMBL/GenBank/DDBJ databases">
        <title>Sequencing the genomes of 1000 actinobacteria strains.</title>
        <authorList>
            <person name="Klenk H.-P."/>
        </authorList>
    </citation>
    <scope>NUCLEOTIDE SEQUENCE [LARGE SCALE GENOMIC DNA]</scope>
    <source>
        <strain evidence="5 6">DSM 44936</strain>
    </source>
</reference>
<keyword evidence="1" id="KW-0805">Transcription regulation</keyword>
<dbReference type="RefSeq" id="WP_184981703.1">
    <property type="nucleotide sequence ID" value="NZ_BAAALO010000035.1"/>
</dbReference>
<gene>
    <name evidence="5" type="ORF">BJ992_003165</name>
</gene>
<dbReference type="Proteomes" id="UP000555564">
    <property type="component" value="Unassembled WGS sequence"/>
</dbReference>
<dbReference type="Gene3D" id="3.30.1050.10">
    <property type="entry name" value="SCP2 sterol-binding domain"/>
    <property type="match status" value="1"/>
</dbReference>
<dbReference type="InterPro" id="IPR036527">
    <property type="entry name" value="SCP2_sterol-bd_dom_sf"/>
</dbReference>
<dbReference type="InterPro" id="IPR036388">
    <property type="entry name" value="WH-like_DNA-bd_sf"/>
</dbReference>
<evidence type="ECO:0000256" key="2">
    <source>
        <dbReference type="ARBA" id="ARBA00023125"/>
    </source>
</evidence>
<evidence type="ECO:0000256" key="3">
    <source>
        <dbReference type="ARBA" id="ARBA00023163"/>
    </source>
</evidence>
<evidence type="ECO:0000259" key="4">
    <source>
        <dbReference type="PROSITE" id="PS51118"/>
    </source>
</evidence>
<comment type="caution">
    <text evidence="5">The sequence shown here is derived from an EMBL/GenBank/DDBJ whole genome shotgun (WGS) entry which is preliminary data.</text>
</comment>
<keyword evidence="6" id="KW-1185">Reference proteome</keyword>
<evidence type="ECO:0000313" key="5">
    <source>
        <dbReference type="EMBL" id="MBB6473734.1"/>
    </source>
</evidence>
<dbReference type="InterPro" id="IPR036390">
    <property type="entry name" value="WH_DNA-bd_sf"/>
</dbReference>
<dbReference type="AlphaFoldDB" id="A0A7X0M860"/>
<evidence type="ECO:0000256" key="1">
    <source>
        <dbReference type="ARBA" id="ARBA00023015"/>
    </source>
</evidence>
<dbReference type="Pfam" id="PF01638">
    <property type="entry name" value="HxlR"/>
    <property type="match status" value="1"/>
</dbReference>
<dbReference type="GO" id="GO:0003677">
    <property type="term" value="F:DNA binding"/>
    <property type="evidence" value="ECO:0007669"/>
    <property type="project" value="UniProtKB-KW"/>
</dbReference>
<dbReference type="PROSITE" id="PS51118">
    <property type="entry name" value="HTH_HXLR"/>
    <property type="match status" value="1"/>
</dbReference>
<dbReference type="Gene3D" id="1.10.10.10">
    <property type="entry name" value="Winged helix-like DNA-binding domain superfamily/Winged helix DNA-binding domain"/>
    <property type="match status" value="1"/>
</dbReference>
<dbReference type="InterPro" id="IPR002577">
    <property type="entry name" value="HTH_HxlR"/>
</dbReference>
<feature type="domain" description="HTH hxlR-type" evidence="4">
    <location>
        <begin position="10"/>
        <end position="108"/>
    </location>
</feature>
<organism evidence="5 6">
    <name type="scientific">Sphaerisporangium rubeum</name>
    <dbReference type="NCBI Taxonomy" id="321317"/>
    <lineage>
        <taxon>Bacteria</taxon>
        <taxon>Bacillati</taxon>
        <taxon>Actinomycetota</taxon>
        <taxon>Actinomycetes</taxon>
        <taxon>Streptosporangiales</taxon>
        <taxon>Streptosporangiaceae</taxon>
        <taxon>Sphaerisporangium</taxon>
    </lineage>
</organism>
<keyword evidence="2 5" id="KW-0238">DNA-binding</keyword>
<sequence>MTGRSYGQFCGLSRAMETVGERWALLIVRDLLVGPRRFTDLRRGLPRIPTNILSARLKELELAGVVHRRVLPRPATSVVYELTPYGHALEDVVLRLGLWGAMAMGDPEPGEIATVDSLTMALRSTFDAEAAAGLRVSYEFRLGDLVVSAVVDDGTLDVVQGPLPEADLVVETGAQLRALMAGELAPAEAVGTGLVTLTGDPTELDRLVQVFRIPPMPS</sequence>
<dbReference type="SUPFAM" id="SSF55718">
    <property type="entry name" value="SCP-like"/>
    <property type="match status" value="1"/>
</dbReference>
<dbReference type="EMBL" id="JACHIU010000001">
    <property type="protein sequence ID" value="MBB6473734.1"/>
    <property type="molecule type" value="Genomic_DNA"/>
</dbReference>
<name>A0A7X0M860_9ACTN</name>
<evidence type="ECO:0000313" key="6">
    <source>
        <dbReference type="Proteomes" id="UP000555564"/>
    </source>
</evidence>
<proteinExistence type="predicted"/>